<evidence type="ECO:0000256" key="4">
    <source>
        <dbReference type="ARBA" id="ARBA00022723"/>
    </source>
</evidence>
<organism evidence="13 14">
    <name type="scientific">Halovenus aranensis</name>
    <dbReference type="NCBI Taxonomy" id="890420"/>
    <lineage>
        <taxon>Archaea</taxon>
        <taxon>Methanobacteriati</taxon>
        <taxon>Methanobacteriota</taxon>
        <taxon>Stenosarchaea group</taxon>
        <taxon>Halobacteria</taxon>
        <taxon>Halobacteriales</taxon>
        <taxon>Haloarculaceae</taxon>
        <taxon>Halovenus</taxon>
    </lineage>
</organism>
<dbReference type="STRING" id="890420.SAMN05216226_106174"/>
<evidence type="ECO:0000256" key="5">
    <source>
        <dbReference type="ARBA" id="ARBA00022801"/>
    </source>
</evidence>
<feature type="transmembrane region" description="Helical" evidence="11">
    <location>
        <begin position="12"/>
        <end position="45"/>
    </location>
</feature>
<evidence type="ECO:0000256" key="9">
    <source>
        <dbReference type="ARBA" id="ARBA00023136"/>
    </source>
</evidence>
<accession>A0A1G8VE49</accession>
<keyword evidence="9 11" id="KW-0472">Membrane</keyword>
<dbReference type="GO" id="GO:0006508">
    <property type="term" value="P:proteolysis"/>
    <property type="evidence" value="ECO:0007669"/>
    <property type="project" value="UniProtKB-KW"/>
</dbReference>
<keyword evidence="14" id="KW-1185">Reference proteome</keyword>
<dbReference type="GO" id="GO:0046872">
    <property type="term" value="F:metal ion binding"/>
    <property type="evidence" value="ECO:0007669"/>
    <property type="project" value="UniProtKB-KW"/>
</dbReference>
<evidence type="ECO:0000256" key="7">
    <source>
        <dbReference type="ARBA" id="ARBA00022989"/>
    </source>
</evidence>
<name>A0A1G8VE49_9EURY</name>
<keyword evidence="5 10" id="KW-0378">Hydrolase</keyword>
<feature type="transmembrane region" description="Helical" evidence="11">
    <location>
        <begin position="51"/>
        <end position="74"/>
    </location>
</feature>
<reference evidence="13 14" key="1">
    <citation type="submission" date="2016-10" db="EMBL/GenBank/DDBJ databases">
        <authorList>
            <person name="de Groot N.N."/>
        </authorList>
    </citation>
    <scope>NUCLEOTIDE SEQUENCE [LARGE SCALE GENOMIC DNA]</scope>
    <source>
        <strain evidence="13 14">IBRC-M10015</strain>
    </source>
</reference>
<dbReference type="Gene3D" id="3.30.2010.10">
    <property type="entry name" value="Metalloproteases ('zincins'), catalytic domain"/>
    <property type="match status" value="1"/>
</dbReference>
<dbReference type="InterPro" id="IPR050083">
    <property type="entry name" value="HtpX_protease"/>
</dbReference>
<comment type="cofactor">
    <cofactor evidence="10">
        <name>Zn(2+)</name>
        <dbReference type="ChEBI" id="CHEBI:29105"/>
    </cofactor>
    <text evidence="10">Binds 1 zinc ion per subunit.</text>
</comment>
<keyword evidence="2 10" id="KW-0645">Protease</keyword>
<sequence>MSLRLKLGLWVRMAVALVLTVVSVGILLAAEFALAVVVSIFGAFLMQTFGVALLGLAGVVAVCLLSWVAIVAGLRRMTAPGILARRIDSDPVRKAVQRAGQVVWEPPSLRTIGRGIGLLAGPGVGLILCYQLGFVVLGLDPIRFGIAFGAIIVVCYTGWLVYDELRAAGSVRTQLEDEYDLVADSEQEQTLSRRVQRLAAQAGCPVPEVEIGASRLPQAATVGYRPENSIILVSQGLIESLDDEELDAVLAHELAHLLNRDAAVLTALSFPRSKVQGLVDLMYRWDSSDADILLIPLFVVATPLYVVNRLAVPTVARYREYVADRAAAEVTGNPAAMASALSTLDREYAVRSSTDLRVTWSTAAFGVVAPPWEERKFFDRSTRFLYRRILGTHPRTADRIERLRSQIE</sequence>
<gene>
    <name evidence="13" type="ORF">SAMN05216226_106174</name>
</gene>
<keyword evidence="3 11" id="KW-0812">Transmembrane</keyword>
<keyword evidence="7 11" id="KW-1133">Transmembrane helix</keyword>
<evidence type="ECO:0000256" key="10">
    <source>
        <dbReference type="RuleBase" id="RU003983"/>
    </source>
</evidence>
<feature type="transmembrane region" description="Helical" evidence="11">
    <location>
        <begin position="142"/>
        <end position="162"/>
    </location>
</feature>
<dbReference type="PANTHER" id="PTHR43221:SF2">
    <property type="entry name" value="PROTEASE HTPX HOMOLOG"/>
    <property type="match status" value="1"/>
</dbReference>
<dbReference type="Pfam" id="PF01435">
    <property type="entry name" value="Peptidase_M48"/>
    <property type="match status" value="1"/>
</dbReference>
<evidence type="ECO:0000256" key="3">
    <source>
        <dbReference type="ARBA" id="ARBA00022692"/>
    </source>
</evidence>
<evidence type="ECO:0000313" key="13">
    <source>
        <dbReference type="EMBL" id="SDJ64361.1"/>
    </source>
</evidence>
<feature type="transmembrane region" description="Helical" evidence="11">
    <location>
        <begin position="116"/>
        <end position="136"/>
    </location>
</feature>
<dbReference type="RefSeq" id="WP_092701730.1">
    <property type="nucleotide sequence ID" value="NZ_FNFC01000006.1"/>
</dbReference>
<evidence type="ECO:0000259" key="12">
    <source>
        <dbReference type="Pfam" id="PF01435"/>
    </source>
</evidence>
<keyword evidence="8 10" id="KW-0482">Metalloprotease</keyword>
<evidence type="ECO:0000256" key="1">
    <source>
        <dbReference type="ARBA" id="ARBA00022475"/>
    </source>
</evidence>
<evidence type="ECO:0000256" key="2">
    <source>
        <dbReference type="ARBA" id="ARBA00022670"/>
    </source>
</evidence>
<evidence type="ECO:0000313" key="14">
    <source>
        <dbReference type="Proteomes" id="UP000198856"/>
    </source>
</evidence>
<dbReference type="Proteomes" id="UP000198856">
    <property type="component" value="Unassembled WGS sequence"/>
</dbReference>
<protein>
    <submittedName>
        <fullName evidence="13">Heat shock protein HtpX</fullName>
    </submittedName>
</protein>
<dbReference type="OrthoDB" id="28389at2157"/>
<comment type="similarity">
    <text evidence="10">Belongs to the peptidase M48 family.</text>
</comment>
<dbReference type="PANTHER" id="PTHR43221">
    <property type="entry name" value="PROTEASE HTPX"/>
    <property type="match status" value="1"/>
</dbReference>
<keyword evidence="6 10" id="KW-0862">Zinc</keyword>
<keyword evidence="1" id="KW-1003">Cell membrane</keyword>
<feature type="domain" description="Peptidase M48" evidence="12">
    <location>
        <begin position="186"/>
        <end position="405"/>
    </location>
</feature>
<evidence type="ECO:0000256" key="11">
    <source>
        <dbReference type="SAM" id="Phobius"/>
    </source>
</evidence>
<evidence type="ECO:0000256" key="8">
    <source>
        <dbReference type="ARBA" id="ARBA00023049"/>
    </source>
</evidence>
<keyword evidence="13" id="KW-0346">Stress response</keyword>
<proteinExistence type="inferred from homology"/>
<keyword evidence="4" id="KW-0479">Metal-binding</keyword>
<dbReference type="EMBL" id="FNFC01000006">
    <property type="protein sequence ID" value="SDJ64361.1"/>
    <property type="molecule type" value="Genomic_DNA"/>
</dbReference>
<evidence type="ECO:0000256" key="6">
    <source>
        <dbReference type="ARBA" id="ARBA00022833"/>
    </source>
</evidence>
<dbReference type="InterPro" id="IPR001915">
    <property type="entry name" value="Peptidase_M48"/>
</dbReference>
<dbReference type="AlphaFoldDB" id="A0A1G8VE49"/>
<dbReference type="GO" id="GO:0004222">
    <property type="term" value="F:metalloendopeptidase activity"/>
    <property type="evidence" value="ECO:0007669"/>
    <property type="project" value="InterPro"/>
</dbReference>